<feature type="region of interest" description="Disordered" evidence="1">
    <location>
        <begin position="1"/>
        <end position="24"/>
    </location>
</feature>
<proteinExistence type="predicted"/>
<reference evidence="2 3" key="1">
    <citation type="submission" date="2024-06" db="EMBL/GenBank/DDBJ databases">
        <title>The Natural Products Discovery Center: Release of the First 8490 Sequenced Strains for Exploring Actinobacteria Biosynthetic Diversity.</title>
        <authorList>
            <person name="Kalkreuter E."/>
            <person name="Kautsar S.A."/>
            <person name="Yang D."/>
            <person name="Bader C.D."/>
            <person name="Teijaro C.N."/>
            <person name="Fluegel L."/>
            <person name="Davis C.M."/>
            <person name="Simpson J.R."/>
            <person name="Lauterbach L."/>
            <person name="Steele A.D."/>
            <person name="Gui C."/>
            <person name="Meng S."/>
            <person name="Li G."/>
            <person name="Viehrig K."/>
            <person name="Ye F."/>
            <person name="Su P."/>
            <person name="Kiefer A.F."/>
            <person name="Nichols A."/>
            <person name="Cepeda A.J."/>
            <person name="Yan W."/>
            <person name="Fan B."/>
            <person name="Jiang Y."/>
            <person name="Adhikari A."/>
            <person name="Zheng C.-J."/>
            <person name="Schuster L."/>
            <person name="Cowan T.M."/>
            <person name="Smanski M.J."/>
            <person name="Chevrette M.G."/>
            <person name="De Carvalho L.P.S."/>
            <person name="Shen B."/>
        </authorList>
    </citation>
    <scope>NUCLEOTIDE SEQUENCE [LARGE SCALE GENOMIC DNA]</scope>
    <source>
        <strain evidence="2 3">NPDC006337</strain>
    </source>
</reference>
<dbReference type="Proteomes" id="UP001550378">
    <property type="component" value="Unassembled WGS sequence"/>
</dbReference>
<organism evidence="2 3">
    <name type="scientific">Streptomyces lavendulocolor</name>
    <dbReference type="NCBI Taxonomy" id="67316"/>
    <lineage>
        <taxon>Bacteria</taxon>
        <taxon>Bacillati</taxon>
        <taxon>Actinomycetota</taxon>
        <taxon>Actinomycetes</taxon>
        <taxon>Kitasatosporales</taxon>
        <taxon>Streptomycetaceae</taxon>
        <taxon>Streptomyces</taxon>
    </lineage>
</organism>
<name>A0ABV2WC68_9ACTN</name>
<evidence type="ECO:0000313" key="3">
    <source>
        <dbReference type="Proteomes" id="UP001550378"/>
    </source>
</evidence>
<evidence type="ECO:0000256" key="1">
    <source>
        <dbReference type="SAM" id="MobiDB-lite"/>
    </source>
</evidence>
<evidence type="ECO:0000313" key="2">
    <source>
        <dbReference type="EMBL" id="MEU0710928.1"/>
    </source>
</evidence>
<dbReference type="EMBL" id="JBEXZR010000029">
    <property type="protein sequence ID" value="MEU0710928.1"/>
    <property type="molecule type" value="Genomic_DNA"/>
</dbReference>
<dbReference type="RefSeq" id="WP_359655383.1">
    <property type="nucleotide sequence ID" value="NZ_JBEXZP010000082.1"/>
</dbReference>
<sequence>MSPLERLINESIPDGTYGDADHRPWTPAEQLAHRLDLEAALEGWHWQDDPRRKRNAA</sequence>
<keyword evidence="3" id="KW-1185">Reference proteome</keyword>
<comment type="caution">
    <text evidence="2">The sequence shown here is derived from an EMBL/GenBank/DDBJ whole genome shotgun (WGS) entry which is preliminary data.</text>
</comment>
<gene>
    <name evidence="2" type="ORF">ABZ508_26555</name>
</gene>
<protein>
    <submittedName>
        <fullName evidence="2">Uncharacterized protein</fullName>
    </submittedName>
</protein>
<accession>A0ABV2WC68</accession>